<dbReference type="Proteomes" id="UP000766550">
    <property type="component" value="Unassembled WGS sequence"/>
</dbReference>
<evidence type="ECO:0000313" key="2">
    <source>
        <dbReference type="Proteomes" id="UP000766550"/>
    </source>
</evidence>
<accession>A0A8J7Y2D9</accession>
<dbReference type="Pfam" id="PF19110">
    <property type="entry name" value="DUF5797"/>
    <property type="match status" value="1"/>
</dbReference>
<gene>
    <name evidence="1" type="ORF">KTS45_04535</name>
</gene>
<dbReference type="EMBL" id="JAHQXF010000001">
    <property type="protein sequence ID" value="MBV0923460.1"/>
    <property type="molecule type" value="Genomic_DNA"/>
</dbReference>
<dbReference type="InterPro" id="IPR043815">
    <property type="entry name" value="DUF5797"/>
</dbReference>
<comment type="caution">
    <text evidence="1">The sequence shown here is derived from an EMBL/GenBank/DDBJ whole genome shotgun (WGS) entry which is preliminary data.</text>
</comment>
<proteinExistence type="predicted"/>
<sequence length="159" mass="17692">MTLSEEARERLADIVERQPTKNGELQELWDMDSGSEVHQYLESELKEYYYRNEDSLICATPEATALIDGEDSDRVQTIAVTPLQAAIVEVIAGPDEESQSVVSVLHALREAGEESDVDEVRSALRSLADKGIVETVQKTVPTFRLAVEREDVDVEVLDS</sequence>
<organism evidence="1 2">
    <name type="scientific">Haloarcula limicola</name>
    <dbReference type="NCBI Taxonomy" id="1429915"/>
    <lineage>
        <taxon>Archaea</taxon>
        <taxon>Methanobacteriati</taxon>
        <taxon>Methanobacteriota</taxon>
        <taxon>Stenosarchaea group</taxon>
        <taxon>Halobacteria</taxon>
        <taxon>Halobacteriales</taxon>
        <taxon>Haloarculaceae</taxon>
        <taxon>Haloarcula</taxon>
    </lineage>
</organism>
<name>A0A8J7Y2D9_9EURY</name>
<protein>
    <submittedName>
        <fullName evidence="1">Uncharacterized protein</fullName>
    </submittedName>
</protein>
<evidence type="ECO:0000313" key="1">
    <source>
        <dbReference type="EMBL" id="MBV0923460.1"/>
    </source>
</evidence>
<dbReference type="OrthoDB" id="213344at2157"/>
<dbReference type="RefSeq" id="WP_162316591.1">
    <property type="nucleotide sequence ID" value="NZ_JAHQXF010000001.1"/>
</dbReference>
<reference evidence="1 2" key="1">
    <citation type="submission" date="2021-06" db="EMBL/GenBank/DDBJ databases">
        <title>New haloarchaea isolates fom saline soil.</title>
        <authorList>
            <person name="Duran-Viseras A."/>
            <person name="Sanchez-Porro C.S."/>
            <person name="Ventosa A."/>
        </authorList>
    </citation>
    <scope>NUCLEOTIDE SEQUENCE [LARGE SCALE GENOMIC DNA]</scope>
    <source>
        <strain evidence="1 2">JCM 183640</strain>
    </source>
</reference>
<keyword evidence="2" id="KW-1185">Reference proteome</keyword>
<dbReference type="AlphaFoldDB" id="A0A8J7Y2D9"/>